<evidence type="ECO:0000256" key="2">
    <source>
        <dbReference type="PIRSR" id="PIRSR005902-1"/>
    </source>
</evidence>
<dbReference type="GO" id="GO:0046872">
    <property type="term" value="F:metal ion binding"/>
    <property type="evidence" value="ECO:0007669"/>
    <property type="project" value="UniProtKB-KW"/>
</dbReference>
<protein>
    <submittedName>
        <fullName evidence="3">TatD family hydrolase</fullName>
    </submittedName>
</protein>
<dbReference type="EMBL" id="DVMP01000141">
    <property type="protein sequence ID" value="HIU26343.1"/>
    <property type="molecule type" value="Genomic_DNA"/>
</dbReference>
<evidence type="ECO:0000313" key="3">
    <source>
        <dbReference type="EMBL" id="HIU26343.1"/>
    </source>
</evidence>
<accession>A0A9D1I359</accession>
<evidence type="ECO:0000313" key="4">
    <source>
        <dbReference type="Proteomes" id="UP000824090"/>
    </source>
</evidence>
<evidence type="ECO:0000256" key="1">
    <source>
        <dbReference type="ARBA" id="ARBA00022801"/>
    </source>
</evidence>
<dbReference type="PROSITE" id="PS01137">
    <property type="entry name" value="TATD_1"/>
    <property type="match status" value="1"/>
</dbReference>
<feature type="binding site" evidence="2">
    <location>
        <position position="129"/>
    </location>
    <ligand>
        <name>a divalent metal cation</name>
        <dbReference type="ChEBI" id="CHEBI:60240"/>
        <label>2</label>
    </ligand>
</feature>
<feature type="binding site" evidence="2">
    <location>
        <position position="6"/>
    </location>
    <ligand>
        <name>a divalent metal cation</name>
        <dbReference type="ChEBI" id="CHEBI:60240"/>
        <label>1</label>
    </ligand>
</feature>
<dbReference type="Pfam" id="PF01026">
    <property type="entry name" value="TatD_DNase"/>
    <property type="match status" value="1"/>
</dbReference>
<keyword evidence="2" id="KW-0479">Metal-binding</keyword>
<reference evidence="3" key="2">
    <citation type="journal article" date="2021" name="PeerJ">
        <title>Extensive microbial diversity within the chicken gut microbiome revealed by metagenomics and culture.</title>
        <authorList>
            <person name="Gilroy R."/>
            <person name="Ravi A."/>
            <person name="Getino M."/>
            <person name="Pursley I."/>
            <person name="Horton D.L."/>
            <person name="Alikhan N.F."/>
            <person name="Baker D."/>
            <person name="Gharbi K."/>
            <person name="Hall N."/>
            <person name="Watson M."/>
            <person name="Adriaenssens E.M."/>
            <person name="Foster-Nyarko E."/>
            <person name="Jarju S."/>
            <person name="Secka A."/>
            <person name="Antonio M."/>
            <person name="Oren A."/>
            <person name="Chaudhuri R.R."/>
            <person name="La Ragione R."/>
            <person name="Hildebrand F."/>
            <person name="Pallen M.J."/>
        </authorList>
    </citation>
    <scope>NUCLEOTIDE SEQUENCE</scope>
    <source>
        <strain evidence="3">ChiHcec3-6078</strain>
    </source>
</reference>
<dbReference type="PANTHER" id="PTHR46124:SF2">
    <property type="entry name" value="D-AMINOACYL-TRNA DEACYLASE"/>
    <property type="match status" value="1"/>
</dbReference>
<dbReference type="InterPro" id="IPR001130">
    <property type="entry name" value="TatD-like"/>
</dbReference>
<feature type="binding site" evidence="2">
    <location>
        <position position="93"/>
    </location>
    <ligand>
        <name>a divalent metal cation</name>
        <dbReference type="ChEBI" id="CHEBI:60240"/>
        <label>1</label>
    </ligand>
</feature>
<dbReference type="PIRSF" id="PIRSF005902">
    <property type="entry name" value="DNase_TatD"/>
    <property type="match status" value="1"/>
</dbReference>
<reference evidence="3" key="1">
    <citation type="submission" date="2020-10" db="EMBL/GenBank/DDBJ databases">
        <authorList>
            <person name="Gilroy R."/>
        </authorList>
    </citation>
    <scope>NUCLEOTIDE SEQUENCE</scope>
    <source>
        <strain evidence="3">ChiHcec3-6078</strain>
    </source>
</reference>
<dbReference type="Proteomes" id="UP000824090">
    <property type="component" value="Unassembled WGS sequence"/>
</dbReference>
<gene>
    <name evidence="3" type="ORF">IAC50_07625</name>
</gene>
<dbReference type="CDD" id="cd01310">
    <property type="entry name" value="TatD_DNAse"/>
    <property type="match status" value="1"/>
</dbReference>
<dbReference type="PROSITE" id="PS01091">
    <property type="entry name" value="TATD_3"/>
    <property type="match status" value="1"/>
</dbReference>
<dbReference type="InterPro" id="IPR018228">
    <property type="entry name" value="DNase_TatD-rel_CS"/>
</dbReference>
<name>A0A9D1I359_9FIRM</name>
<feature type="binding site" evidence="2">
    <location>
        <position position="230"/>
    </location>
    <ligand>
        <name>a divalent metal cation</name>
        <dbReference type="ChEBI" id="CHEBI:60240"/>
        <label>1</label>
    </ligand>
</feature>
<dbReference type="InterPro" id="IPR032466">
    <property type="entry name" value="Metal_Hydrolase"/>
</dbReference>
<organism evidence="3 4">
    <name type="scientific">Candidatus Allocopromorpha excrementigallinarum</name>
    <dbReference type="NCBI Taxonomy" id="2840742"/>
    <lineage>
        <taxon>Bacteria</taxon>
        <taxon>Bacillati</taxon>
        <taxon>Bacillota</taxon>
        <taxon>Clostridia</taxon>
        <taxon>Eubacteriales</taxon>
        <taxon>Eubacteriaceae</taxon>
        <taxon>Eubacteriaceae incertae sedis</taxon>
        <taxon>Candidatus Allocopromorpha</taxon>
    </lineage>
</organism>
<sequence length="282" mass="31584">MFFDSHAHINNGDMTPAAREAVAEAIEASAVDYVTDIGFDTESSRLAAEHASRYPWCYAAAGCHPHDTKDMDDMQLALIKGIARRSKVVAIGEIGLDFHYDHSPRDTQRYWFRRQIQLANELKMPIVIHSREADQEVMDILKEEGAFSQERKSWFPRRPDPEGFTRGGDGACEDARVLLHCFSGSRELGAQYVKLGATLSIAGPVTYKNNRKTVSVVEEIPLSFLLVETDSPFLTPEPFRGKRNTPPMVEYTARKVAEIKGITLEEAAAATKENAMRFYGIK</sequence>
<dbReference type="AlphaFoldDB" id="A0A9D1I359"/>
<dbReference type="GO" id="GO:0016788">
    <property type="term" value="F:hydrolase activity, acting on ester bonds"/>
    <property type="evidence" value="ECO:0007669"/>
    <property type="project" value="InterPro"/>
</dbReference>
<dbReference type="SUPFAM" id="SSF51556">
    <property type="entry name" value="Metallo-dependent hydrolases"/>
    <property type="match status" value="1"/>
</dbReference>
<feature type="binding site" evidence="2">
    <location>
        <position position="180"/>
    </location>
    <ligand>
        <name>a divalent metal cation</name>
        <dbReference type="ChEBI" id="CHEBI:60240"/>
        <label>2</label>
    </ligand>
</feature>
<keyword evidence="1 3" id="KW-0378">Hydrolase</keyword>
<dbReference type="PANTHER" id="PTHR46124">
    <property type="entry name" value="D-AMINOACYL-TRNA DEACYLASE"/>
    <property type="match status" value="1"/>
</dbReference>
<dbReference type="GO" id="GO:0005829">
    <property type="term" value="C:cytosol"/>
    <property type="evidence" value="ECO:0007669"/>
    <property type="project" value="TreeGrafter"/>
</dbReference>
<comment type="caution">
    <text evidence="3">The sequence shown here is derived from an EMBL/GenBank/DDBJ whole genome shotgun (WGS) entry which is preliminary data.</text>
</comment>
<dbReference type="Gene3D" id="3.20.20.140">
    <property type="entry name" value="Metal-dependent hydrolases"/>
    <property type="match status" value="1"/>
</dbReference>
<proteinExistence type="predicted"/>
<feature type="binding site" evidence="2">
    <location>
        <position position="8"/>
    </location>
    <ligand>
        <name>a divalent metal cation</name>
        <dbReference type="ChEBI" id="CHEBI:60240"/>
        <label>1</label>
    </ligand>
</feature>